<dbReference type="Proteomes" id="UP000268070">
    <property type="component" value="Chromosome"/>
</dbReference>
<dbReference type="InterPro" id="IPR001155">
    <property type="entry name" value="OxRdtase_FMN_N"/>
</dbReference>
<evidence type="ECO:0000259" key="4">
    <source>
        <dbReference type="Pfam" id="PF00724"/>
    </source>
</evidence>
<dbReference type="SUPFAM" id="SSF51395">
    <property type="entry name" value="FMN-linked oxidoreductases"/>
    <property type="match status" value="1"/>
</dbReference>
<dbReference type="InterPro" id="IPR045247">
    <property type="entry name" value="Oye-like"/>
</dbReference>
<evidence type="ECO:0000256" key="2">
    <source>
        <dbReference type="ARBA" id="ARBA00005979"/>
    </source>
</evidence>
<dbReference type="OrthoDB" id="8523426at2"/>
<reference evidence="6 8" key="2">
    <citation type="journal article" date="2022" name="Int. J. Syst. Evol. Microbiol.">
        <title>Characterization of Alcaligenes aquatilis as a novel member of heterotrophic nitrifier-aerobic denitrifier and its performance in treating piggery wastewater.</title>
        <authorList>
            <person name="Cao X."/>
            <person name="Zhao B."/>
            <person name="Wu Y."/>
            <person name="Huang J."/>
            <person name="Wang H."/>
            <person name="Sun X."/>
            <person name="Li S."/>
        </authorList>
    </citation>
    <scope>NUCLEOTIDE SEQUENCE [LARGE SCALE GENOMIC DNA]</scope>
    <source>
        <strain evidence="6 8">AS1</strain>
    </source>
</reference>
<dbReference type="EMBL" id="CP094619">
    <property type="protein sequence ID" value="UQN37700.1"/>
    <property type="molecule type" value="Genomic_DNA"/>
</dbReference>
<dbReference type="Gene3D" id="3.20.20.70">
    <property type="entry name" value="Aldolase class I"/>
    <property type="match status" value="1"/>
</dbReference>
<keyword evidence="8" id="KW-1185">Reference proteome</keyword>
<evidence type="ECO:0000313" key="5">
    <source>
        <dbReference type="EMBL" id="AYN20876.1"/>
    </source>
</evidence>
<dbReference type="InterPro" id="IPR013785">
    <property type="entry name" value="Aldolase_TIM"/>
</dbReference>
<dbReference type="GO" id="GO:0010181">
    <property type="term" value="F:FMN binding"/>
    <property type="evidence" value="ECO:0007669"/>
    <property type="project" value="InterPro"/>
</dbReference>
<dbReference type="GeneID" id="96868944"/>
<name>A0A3G2HUN9_9BURK</name>
<dbReference type="PANTHER" id="PTHR22893:SF98">
    <property type="entry name" value="OXIDOREDUCTASE"/>
    <property type="match status" value="1"/>
</dbReference>
<comment type="similarity">
    <text evidence="2">Belongs to the NADH:flavin oxidoreductase/NADH oxidase family.</text>
</comment>
<dbReference type="Pfam" id="PF00724">
    <property type="entry name" value="Oxidored_FMN"/>
    <property type="match status" value="1"/>
</dbReference>
<dbReference type="Proteomes" id="UP000831759">
    <property type="component" value="Chromosome"/>
</dbReference>
<evidence type="ECO:0000313" key="8">
    <source>
        <dbReference type="Proteomes" id="UP000831759"/>
    </source>
</evidence>
<dbReference type="GO" id="GO:0016628">
    <property type="term" value="F:oxidoreductase activity, acting on the CH-CH group of donors, NAD or NADP as acceptor"/>
    <property type="evidence" value="ECO:0007669"/>
    <property type="project" value="UniProtKB-ARBA"/>
</dbReference>
<keyword evidence="3" id="KW-0560">Oxidoreductase</keyword>
<organism evidence="5 7">
    <name type="scientific">Alcaligenes aquatilis</name>
    <dbReference type="NCBI Taxonomy" id="323284"/>
    <lineage>
        <taxon>Bacteria</taxon>
        <taxon>Pseudomonadati</taxon>
        <taxon>Pseudomonadota</taxon>
        <taxon>Betaproteobacteria</taxon>
        <taxon>Burkholderiales</taxon>
        <taxon>Alcaligenaceae</taxon>
        <taxon>Alcaligenes</taxon>
    </lineage>
</organism>
<sequence>MVSLFDPIKLGDIELLNRIIMAPMTRARASEGRMPNDLMRMYYCQRASAGLIVAEATSVSPQGVGYAHTPGIWSRAQVDAWRTITEAVHAKGGRIVLQLWHVGRVSDPEFLNGQIPVAPSAIACEGMVSHLSPERPFVVPRALRSEEIADIVDDFSVAAQNALSAGFDGVEIHGANGYLIDQFLHDGSNTRTDAYGGSIENRARFLLEVVDACVAIWGAGRVGVHLSPRGGLHGMKDSDPARLFSYVACELDRRDIAFLFLRESPASDSLLPMIKCQFGGAIIANEHFDFPTAQTTLSKGMADAVSFGKAFLSNPDLPLRLQLRAPLNGWDPGSFYTQGPKGYTDYPFLKSSPEWDQPVDEDLQTH</sequence>
<dbReference type="PANTHER" id="PTHR22893">
    <property type="entry name" value="NADH OXIDOREDUCTASE-RELATED"/>
    <property type="match status" value="1"/>
</dbReference>
<dbReference type="AlphaFoldDB" id="A0A3G2HUN9"/>
<dbReference type="RefSeq" id="WP_094196632.1">
    <property type="nucleotide sequence ID" value="NZ_CP022390.1"/>
</dbReference>
<feature type="domain" description="NADH:flavin oxidoreductase/NADH oxidase N-terminal" evidence="4">
    <location>
        <begin position="3"/>
        <end position="326"/>
    </location>
</feature>
<dbReference type="CDD" id="cd02933">
    <property type="entry name" value="OYE_like_FMN"/>
    <property type="match status" value="1"/>
</dbReference>
<accession>A0A3G2HUN9</accession>
<dbReference type="FunFam" id="3.20.20.70:FF:000059">
    <property type="entry name" value="N-ethylmaleimide reductase, FMN-linked"/>
    <property type="match status" value="1"/>
</dbReference>
<proteinExistence type="inferred from homology"/>
<comment type="cofactor">
    <cofactor evidence="1">
        <name>FMN</name>
        <dbReference type="ChEBI" id="CHEBI:58210"/>
    </cofactor>
</comment>
<evidence type="ECO:0000256" key="3">
    <source>
        <dbReference type="ARBA" id="ARBA00023002"/>
    </source>
</evidence>
<dbReference type="GO" id="GO:0005829">
    <property type="term" value="C:cytosol"/>
    <property type="evidence" value="ECO:0007669"/>
    <property type="project" value="TreeGrafter"/>
</dbReference>
<evidence type="ECO:0000313" key="7">
    <source>
        <dbReference type="Proteomes" id="UP000268070"/>
    </source>
</evidence>
<gene>
    <name evidence="5" type="ORF">D3M96_10270</name>
    <name evidence="6" type="ORF">MTR80_08360</name>
</gene>
<reference evidence="5 7" key="1">
    <citation type="submission" date="2018-09" db="EMBL/GenBank/DDBJ databases">
        <title>Complete genome sequence of the hydrocarbonoclastic bacterium Alcaligenes aquatilis QD168, isolated from a crude-oil polluted marine sediment of Central Chile.</title>
        <authorList>
            <person name="Duran R.E."/>
            <person name="Barra B."/>
            <person name="Salva-Serra F."/>
            <person name="Mendez V."/>
            <person name="Moore E.R.B."/>
            <person name="Seeger M."/>
        </authorList>
    </citation>
    <scope>NUCLEOTIDE SEQUENCE [LARGE SCALE GENOMIC DNA]</scope>
    <source>
        <strain evidence="5 7">QD168</strain>
    </source>
</reference>
<dbReference type="KEGG" id="aaqu:D3M96_10270"/>
<evidence type="ECO:0000313" key="6">
    <source>
        <dbReference type="EMBL" id="UQN37700.1"/>
    </source>
</evidence>
<evidence type="ECO:0000256" key="1">
    <source>
        <dbReference type="ARBA" id="ARBA00001917"/>
    </source>
</evidence>
<dbReference type="EMBL" id="CP032153">
    <property type="protein sequence ID" value="AYN20876.1"/>
    <property type="molecule type" value="Genomic_DNA"/>
</dbReference>
<protein>
    <submittedName>
        <fullName evidence="5">Alkene reductase</fullName>
    </submittedName>
</protein>